<keyword evidence="1" id="KW-0175">Coiled coil</keyword>
<dbReference type="GeneID" id="28799445"/>
<dbReference type="EMBL" id="KU640380">
    <property type="protein sequence ID" value="AMQ66560.1"/>
    <property type="molecule type" value="Genomic_DNA"/>
</dbReference>
<name>A0A142F1A3_9CAUD</name>
<protein>
    <submittedName>
        <fullName evidence="2">Uncharacterized protein</fullName>
    </submittedName>
</protein>
<evidence type="ECO:0000313" key="3">
    <source>
        <dbReference type="Proteomes" id="UP000201588"/>
    </source>
</evidence>
<organism evidence="2 3">
    <name type="scientific">Bacillus phage Shbh1</name>
    <dbReference type="NCBI Taxonomy" id="1796992"/>
    <lineage>
        <taxon>Viruses</taxon>
        <taxon>Duplodnaviria</taxon>
        <taxon>Heunggongvirae</taxon>
        <taxon>Uroviricota</taxon>
        <taxon>Caudoviricetes</taxon>
        <taxon>Herelleviridae</taxon>
        <taxon>Bastillevirinae</taxon>
        <taxon>Shalavirus</taxon>
        <taxon>Shalavirus Shbh1</taxon>
    </lineage>
</organism>
<reference evidence="2 3" key="1">
    <citation type="submission" date="2016-01" db="EMBL/GenBank/DDBJ databases">
        <title>Isolation and characterization of bacteriophages from East Africa Rift Valley soda lakes.</title>
        <authorList>
            <person name="van Zyl L.J."/>
            <person name="Nemavhulani S."/>
            <person name="Cowan D.A."/>
            <person name="Trindade M.I."/>
        </authorList>
    </citation>
    <scope>NUCLEOTIDE SEQUENCE [LARGE SCALE GENOMIC DNA]</scope>
</reference>
<proteinExistence type="predicted"/>
<dbReference type="KEGG" id="vg:28799445"/>
<dbReference type="Proteomes" id="UP000201588">
    <property type="component" value="Segment"/>
</dbReference>
<accession>A0A142F1A3</accession>
<evidence type="ECO:0000256" key="1">
    <source>
        <dbReference type="SAM" id="Coils"/>
    </source>
</evidence>
<feature type="coiled-coil region" evidence="1">
    <location>
        <begin position="28"/>
        <end position="62"/>
    </location>
</feature>
<keyword evidence="3" id="KW-1185">Reference proteome</keyword>
<evidence type="ECO:0000313" key="2">
    <source>
        <dbReference type="EMBL" id="AMQ66560.1"/>
    </source>
</evidence>
<sequence>MLDKIKNIVHWCQEHEYSPVEGVNVDELLWLIDRVEKYEKTIKKLENTIEKYEQKHNSYSSLYHPLLCWYCDGVYDDTIEEIIKELKYIKGDRDTCE</sequence>
<dbReference type="RefSeq" id="YP_009275250.1">
    <property type="nucleotide sequence ID" value="NC_030925.1"/>
</dbReference>